<dbReference type="InterPro" id="IPR036890">
    <property type="entry name" value="HATPase_C_sf"/>
</dbReference>
<evidence type="ECO:0000256" key="4">
    <source>
        <dbReference type="ARBA" id="ARBA00022679"/>
    </source>
</evidence>
<comment type="caution">
    <text evidence="9">The sequence shown here is derived from an EMBL/GenBank/DDBJ whole genome shotgun (WGS) entry which is preliminary data.</text>
</comment>
<feature type="compositionally biased region" description="Low complexity" evidence="6">
    <location>
        <begin position="410"/>
        <end position="421"/>
    </location>
</feature>
<feature type="domain" description="Histidine kinase/HSP90-like ATPase" evidence="8">
    <location>
        <begin position="177"/>
        <end position="289"/>
    </location>
</feature>
<dbReference type="Pfam" id="PF02518">
    <property type="entry name" value="HATPase_c"/>
    <property type="match status" value="1"/>
</dbReference>
<evidence type="ECO:0000256" key="5">
    <source>
        <dbReference type="ARBA" id="ARBA00022777"/>
    </source>
</evidence>
<dbReference type="EMBL" id="JBHSZO010000015">
    <property type="protein sequence ID" value="MFC7218810.1"/>
    <property type="molecule type" value="Genomic_DNA"/>
</dbReference>
<evidence type="ECO:0000313" key="10">
    <source>
        <dbReference type="Proteomes" id="UP001596413"/>
    </source>
</evidence>
<organism evidence="9 10">
    <name type="scientific">Streptomyces polyrhachis</name>
    <dbReference type="NCBI Taxonomy" id="1282885"/>
    <lineage>
        <taxon>Bacteria</taxon>
        <taxon>Bacillati</taxon>
        <taxon>Actinomycetota</taxon>
        <taxon>Actinomycetes</taxon>
        <taxon>Kitasatosporales</taxon>
        <taxon>Streptomycetaceae</taxon>
        <taxon>Streptomyces</taxon>
    </lineage>
</organism>
<gene>
    <name evidence="9" type="ORF">ACFQLX_11600</name>
</gene>
<dbReference type="Proteomes" id="UP001596413">
    <property type="component" value="Unassembled WGS sequence"/>
</dbReference>
<dbReference type="PANTHER" id="PTHR45436">
    <property type="entry name" value="SENSOR HISTIDINE KINASE YKOH"/>
    <property type="match status" value="1"/>
</dbReference>
<dbReference type="GO" id="GO:0005524">
    <property type="term" value="F:ATP binding"/>
    <property type="evidence" value="ECO:0007669"/>
    <property type="project" value="UniProtKB-KW"/>
</dbReference>
<dbReference type="EC" id="2.7.13.3" evidence="2"/>
<reference evidence="10" key="1">
    <citation type="journal article" date="2019" name="Int. J. Syst. Evol. Microbiol.">
        <title>The Global Catalogue of Microorganisms (GCM) 10K type strain sequencing project: providing services to taxonomists for standard genome sequencing and annotation.</title>
        <authorList>
            <consortium name="The Broad Institute Genomics Platform"/>
            <consortium name="The Broad Institute Genome Sequencing Center for Infectious Disease"/>
            <person name="Wu L."/>
            <person name="Ma J."/>
        </authorList>
    </citation>
    <scope>NUCLEOTIDE SEQUENCE [LARGE SCALE GENOMIC DNA]</scope>
    <source>
        <strain evidence="10">CGMCC 1.13681</strain>
    </source>
</reference>
<feature type="compositionally biased region" description="Low complexity" evidence="6">
    <location>
        <begin position="387"/>
        <end position="398"/>
    </location>
</feature>
<dbReference type="RefSeq" id="WP_386414269.1">
    <property type="nucleotide sequence ID" value="NZ_JBHSZO010000015.1"/>
</dbReference>
<feature type="compositionally biased region" description="Basic and acidic residues" evidence="6">
    <location>
        <begin position="423"/>
        <end position="434"/>
    </location>
</feature>
<keyword evidence="5" id="KW-0418">Kinase</keyword>
<proteinExistence type="predicted"/>
<keyword evidence="3" id="KW-0597">Phosphoprotein</keyword>
<name>A0ABW2GDK3_9ACTN</name>
<feature type="region of interest" description="Disordered" evidence="6">
    <location>
        <begin position="289"/>
        <end position="434"/>
    </location>
</feature>
<keyword evidence="4" id="KW-0808">Transferase</keyword>
<keyword evidence="7" id="KW-1133">Transmembrane helix</keyword>
<dbReference type="SUPFAM" id="SSF55874">
    <property type="entry name" value="ATPase domain of HSP90 chaperone/DNA topoisomerase II/histidine kinase"/>
    <property type="match status" value="1"/>
</dbReference>
<evidence type="ECO:0000256" key="1">
    <source>
        <dbReference type="ARBA" id="ARBA00000085"/>
    </source>
</evidence>
<dbReference type="InterPro" id="IPR050428">
    <property type="entry name" value="TCS_sensor_his_kinase"/>
</dbReference>
<accession>A0ABW2GDK3</accession>
<dbReference type="PANTHER" id="PTHR45436:SF5">
    <property type="entry name" value="SENSOR HISTIDINE KINASE TRCS"/>
    <property type="match status" value="1"/>
</dbReference>
<feature type="compositionally biased region" description="Basic and acidic residues" evidence="6">
    <location>
        <begin position="332"/>
        <end position="341"/>
    </location>
</feature>
<comment type="catalytic activity">
    <reaction evidence="1">
        <text>ATP + protein L-histidine = ADP + protein N-phospho-L-histidine.</text>
        <dbReference type="EC" id="2.7.13.3"/>
    </reaction>
</comment>
<sequence length="434" mass="45583">MATATAVAAIAVVSCVLCLFAVRVLWTRLRAARADAARQHAVARERTAAPVAAEARVAEARADTAHERAQRDAVLAAFETVAGNVHAMATVQLQLLDGIEQQLTDPALMGEVMRADHAAAQMIRKAQTLLVMCGIWPARRETQPVSLFDCVRGAQSRILEYGRIEVVGGQQLYVAAPAAEGLMHAVAELLENASDFSPSSSQVVVTVREVAAGAVLQIDDAGLGMPFDVLEQALARLRGGQGLADLGAVPKLGLASVGRWSRELGFSVELAAASAYGGTRASVFVPNGLLTQPAAPEPEPDEEPAELISAPARADGETALPRRRSRRGARPGGEDTGEHRRPLPSQTAPAVPGPEWSPKAARASVAGVLAGTERGRARLRQGGPGAQQGPQPGSQPGQQPRPQPRPQPGQQPGQRAPQSPSYERPRGHGEDGPR</sequence>
<keyword evidence="7" id="KW-0812">Transmembrane</keyword>
<keyword evidence="9" id="KW-0067">ATP-binding</keyword>
<keyword evidence="9" id="KW-0547">Nucleotide-binding</keyword>
<evidence type="ECO:0000256" key="6">
    <source>
        <dbReference type="SAM" id="MobiDB-lite"/>
    </source>
</evidence>
<dbReference type="SMART" id="SM00387">
    <property type="entry name" value="HATPase_c"/>
    <property type="match status" value="1"/>
</dbReference>
<feature type="compositionally biased region" description="Pro residues" evidence="6">
    <location>
        <begin position="399"/>
        <end position="409"/>
    </location>
</feature>
<evidence type="ECO:0000256" key="2">
    <source>
        <dbReference type="ARBA" id="ARBA00012438"/>
    </source>
</evidence>
<dbReference type="InterPro" id="IPR003594">
    <property type="entry name" value="HATPase_dom"/>
</dbReference>
<evidence type="ECO:0000259" key="8">
    <source>
        <dbReference type="SMART" id="SM00387"/>
    </source>
</evidence>
<keyword evidence="7" id="KW-0472">Membrane</keyword>
<evidence type="ECO:0000256" key="7">
    <source>
        <dbReference type="SAM" id="Phobius"/>
    </source>
</evidence>
<keyword evidence="10" id="KW-1185">Reference proteome</keyword>
<dbReference type="Gene3D" id="3.30.565.10">
    <property type="entry name" value="Histidine kinase-like ATPase, C-terminal domain"/>
    <property type="match status" value="1"/>
</dbReference>
<feature type="transmembrane region" description="Helical" evidence="7">
    <location>
        <begin position="6"/>
        <end position="26"/>
    </location>
</feature>
<protein>
    <recommendedName>
        <fullName evidence="2">histidine kinase</fullName>
        <ecNumber evidence="2">2.7.13.3</ecNumber>
    </recommendedName>
</protein>
<evidence type="ECO:0000256" key="3">
    <source>
        <dbReference type="ARBA" id="ARBA00022553"/>
    </source>
</evidence>
<evidence type="ECO:0000313" key="9">
    <source>
        <dbReference type="EMBL" id="MFC7218810.1"/>
    </source>
</evidence>